<name>W0R2I8_BIBTR</name>
<evidence type="ECO:0000313" key="1">
    <source>
        <dbReference type="EMBL" id="AHG85349.1"/>
    </source>
</evidence>
<dbReference type="Proteomes" id="UP000019086">
    <property type="component" value="Chromosome"/>
</dbReference>
<organism evidence="1 2">
    <name type="scientific">Bibersteinia trehalosi USDA-ARS-USMARC-190</name>
    <dbReference type="NCBI Taxonomy" id="1263832"/>
    <lineage>
        <taxon>Bacteria</taxon>
        <taxon>Pseudomonadati</taxon>
        <taxon>Pseudomonadota</taxon>
        <taxon>Gammaproteobacteria</taxon>
        <taxon>Pasteurellales</taxon>
        <taxon>Pasteurellaceae</taxon>
        <taxon>Bibersteinia</taxon>
    </lineage>
</organism>
<dbReference type="AlphaFoldDB" id="W0R2I8"/>
<evidence type="ECO:0000313" key="2">
    <source>
        <dbReference type="Proteomes" id="UP000019086"/>
    </source>
</evidence>
<dbReference type="KEGG" id="btra:F544_1140"/>
<dbReference type="HOGENOM" id="CLU_3247821_0_0_6"/>
<protein>
    <submittedName>
        <fullName evidence="1">Uncharacterized protein</fullName>
    </submittedName>
</protein>
<sequence length="42" mass="4963">MQKNSGNRPLAHTSGKNKKAKEKFLWLWRKLTNYITTPYLKA</sequence>
<gene>
    <name evidence="1" type="ORF">F544_1140</name>
</gene>
<proteinExistence type="predicted"/>
<accession>W0R2I8</accession>
<reference evidence="1 2" key="1">
    <citation type="submission" date="2013-12" db="EMBL/GenBank/DDBJ databases">
        <title>Annotation of the Bibersteinia trehalosi USDA-ARS-USMARC-190 complete genome.</title>
        <authorList>
            <person name="Harhay G.P."/>
            <person name="McVey S."/>
            <person name="Clawson M.L."/>
            <person name="Bono J."/>
            <person name="Heaton M.P."/>
            <person name="Chitko-Mckown C.G."/>
            <person name="Harhay D.M."/>
            <person name="Smith T.P.L."/>
        </authorList>
    </citation>
    <scope>NUCLEOTIDE SEQUENCE [LARGE SCALE GENOMIC DNA]</scope>
    <source>
        <strain evidence="1 2">USDA-ARS-USMARC-190</strain>
    </source>
</reference>
<dbReference type="PATRIC" id="fig|1263832.3.peg.113"/>
<dbReference type="EMBL" id="CP006956">
    <property type="protein sequence ID" value="AHG85349.1"/>
    <property type="molecule type" value="Genomic_DNA"/>
</dbReference>